<evidence type="ECO:0000256" key="1">
    <source>
        <dbReference type="SAM" id="MobiDB-lite"/>
    </source>
</evidence>
<sequence>EREDVGRRPPRGGHPLRGGLRAVLRPWRARRRQDARQGGGGRVLRARRGGDHLAPASFLV</sequence>
<reference evidence="2" key="1">
    <citation type="submission" date="2020-02" db="EMBL/GenBank/DDBJ databases">
        <authorList>
            <person name="Meier V. D."/>
        </authorList>
    </citation>
    <scope>NUCLEOTIDE SEQUENCE</scope>
    <source>
        <strain evidence="2">AVDCRST_MAG22</strain>
    </source>
</reference>
<feature type="region of interest" description="Disordered" evidence="1">
    <location>
        <begin position="28"/>
        <end position="48"/>
    </location>
</feature>
<accession>A0A6J4NFQ5</accession>
<evidence type="ECO:0000313" key="2">
    <source>
        <dbReference type="EMBL" id="CAA9383307.1"/>
    </source>
</evidence>
<name>A0A6J4NFQ5_9ACTN</name>
<dbReference type="AlphaFoldDB" id="A0A6J4NFQ5"/>
<organism evidence="2">
    <name type="scientific">uncultured Rubrobacteraceae bacterium</name>
    <dbReference type="NCBI Taxonomy" id="349277"/>
    <lineage>
        <taxon>Bacteria</taxon>
        <taxon>Bacillati</taxon>
        <taxon>Actinomycetota</taxon>
        <taxon>Rubrobacteria</taxon>
        <taxon>Rubrobacterales</taxon>
        <taxon>Rubrobacteraceae</taxon>
        <taxon>environmental samples</taxon>
    </lineage>
</organism>
<proteinExistence type="predicted"/>
<gene>
    <name evidence="2" type="ORF">AVDCRST_MAG22-97</name>
</gene>
<feature type="non-terminal residue" evidence="2">
    <location>
        <position position="1"/>
    </location>
</feature>
<protein>
    <submittedName>
        <fullName evidence="2">Uncharacterized protein</fullName>
    </submittedName>
</protein>
<dbReference type="EMBL" id="CADCUV010000007">
    <property type="protein sequence ID" value="CAA9383307.1"/>
    <property type="molecule type" value="Genomic_DNA"/>
</dbReference>
<feature type="non-terminal residue" evidence="2">
    <location>
        <position position="60"/>
    </location>
</feature>
<feature type="region of interest" description="Disordered" evidence="1">
    <location>
        <begin position="1"/>
        <end position="20"/>
    </location>
</feature>